<dbReference type="RefSeq" id="WP_190943887.1">
    <property type="nucleotide sequence ID" value="NZ_JACJSI010000090.1"/>
</dbReference>
<name>A0ABR8DY53_9NOSO</name>
<dbReference type="InterPro" id="IPR036938">
    <property type="entry name" value="PAP2/HPO_sf"/>
</dbReference>
<dbReference type="Gene3D" id="1.10.606.20">
    <property type="match status" value="1"/>
</dbReference>
<evidence type="ECO:0000259" key="1">
    <source>
        <dbReference type="Pfam" id="PF01569"/>
    </source>
</evidence>
<dbReference type="InterPro" id="IPR013783">
    <property type="entry name" value="Ig-like_fold"/>
</dbReference>
<feature type="domain" description="Phosphatidic acid phosphatase type 2/haloperoxidase" evidence="1">
    <location>
        <begin position="409"/>
        <end position="539"/>
    </location>
</feature>
<organism evidence="3 4">
    <name type="scientific">Nostoc flagelliforme FACHB-838</name>
    <dbReference type="NCBI Taxonomy" id="2692904"/>
    <lineage>
        <taxon>Bacteria</taxon>
        <taxon>Bacillati</taxon>
        <taxon>Cyanobacteriota</taxon>
        <taxon>Cyanophyceae</taxon>
        <taxon>Nostocales</taxon>
        <taxon>Nostocaceae</taxon>
        <taxon>Nostoc</taxon>
    </lineage>
</organism>
<accession>A0ABR8DY53</accession>
<dbReference type="Pfam" id="PF07705">
    <property type="entry name" value="CARDB"/>
    <property type="match status" value="1"/>
</dbReference>
<evidence type="ECO:0000313" key="4">
    <source>
        <dbReference type="Proteomes" id="UP000623440"/>
    </source>
</evidence>
<dbReference type="PANTHER" id="PTHR34599">
    <property type="entry name" value="PEROXIDASE-RELATED"/>
    <property type="match status" value="1"/>
</dbReference>
<dbReference type="Proteomes" id="UP000623440">
    <property type="component" value="Unassembled WGS sequence"/>
</dbReference>
<evidence type="ECO:0000313" key="3">
    <source>
        <dbReference type="EMBL" id="MBD2533308.1"/>
    </source>
</evidence>
<dbReference type="InterPro" id="IPR052559">
    <property type="entry name" value="V-haloperoxidase"/>
</dbReference>
<dbReference type="Gene3D" id="2.60.40.10">
    <property type="entry name" value="Immunoglobulins"/>
    <property type="match status" value="1"/>
</dbReference>
<proteinExistence type="predicted"/>
<feature type="domain" description="CARDB" evidence="2">
    <location>
        <begin position="23"/>
        <end position="126"/>
    </location>
</feature>
<keyword evidence="4" id="KW-1185">Reference proteome</keyword>
<dbReference type="CDD" id="cd03398">
    <property type="entry name" value="PAP2_haloperoxidase"/>
    <property type="match status" value="1"/>
</dbReference>
<sequence length="551" mass="59099">MPPSLPNFKIDFRKITKLPVIATDEDGKLQLTITNKGSANYQGPLTFKIYASVDSVLNKDANGQLINDEVLATINLDQVNLRAGQSKNFNVEINAPTVVAPGAYYLLAEVNPNNAIAEENKTNNISAGELVSEVNTNVVIDWNAVLLNAIQNSAAFSSDIVPGGFGTPPPLAARNSAIVHIAIYDAVNAIDRSYQPYYVNINPSNSLISGLSGRNGLVAEEAAAVQAAYKTLSALFPQQQAIFDQQRTKSLAEIPNGFAEQKGIALGNYVAGQILELRSNDGTANASVPPYSVPPDPGVWQPTDGTPALLPNWGDVTPFAIPSSTTFRPGGYPTLTSAAYAEAFNEVKALGSRNSTVRTQEQTDIAFFWNLDRNDTFRAPGQWNLIAETVAQQKGTSLEDTARLFALLNIASADAGITAWETKYTFNEWRPQTAIRQADTDGNPDTIADPNWEPLFAFSPPFPNYVSGHATFGGVSSGILARFFGDDTTFTATSQDLPGVTRTYNSFLAAGLEDGLSRIYGGVHTRPAFMDGNATGINVANYVFDNVLVAA</sequence>
<protein>
    <submittedName>
        <fullName evidence="3">Phosphatase PAP2 family protein</fullName>
    </submittedName>
</protein>
<dbReference type="InterPro" id="IPR000326">
    <property type="entry name" value="PAP2/HPO"/>
</dbReference>
<dbReference type="PANTHER" id="PTHR34599:SF1">
    <property type="entry name" value="PHOSPHATIDIC ACID PHOSPHATASE TYPE 2_HALOPEROXIDASE DOMAIN-CONTAINING PROTEIN"/>
    <property type="match status" value="1"/>
</dbReference>
<dbReference type="Pfam" id="PF01569">
    <property type="entry name" value="PAP2"/>
    <property type="match status" value="1"/>
</dbReference>
<dbReference type="EMBL" id="JACJSI010000090">
    <property type="protein sequence ID" value="MBD2533308.1"/>
    <property type="molecule type" value="Genomic_DNA"/>
</dbReference>
<comment type="caution">
    <text evidence="3">The sequence shown here is derived from an EMBL/GenBank/DDBJ whole genome shotgun (WGS) entry which is preliminary data.</text>
</comment>
<reference evidence="3 4" key="1">
    <citation type="journal article" date="2020" name="ISME J.">
        <title>Comparative genomics reveals insights into cyanobacterial evolution and habitat adaptation.</title>
        <authorList>
            <person name="Chen M.Y."/>
            <person name="Teng W.K."/>
            <person name="Zhao L."/>
            <person name="Hu C.X."/>
            <person name="Zhou Y.K."/>
            <person name="Han B.P."/>
            <person name="Song L.R."/>
            <person name="Shu W.S."/>
        </authorList>
    </citation>
    <scope>NUCLEOTIDE SEQUENCE [LARGE SCALE GENOMIC DNA]</scope>
    <source>
        <strain evidence="3 4">FACHB-838</strain>
    </source>
</reference>
<evidence type="ECO:0000259" key="2">
    <source>
        <dbReference type="Pfam" id="PF07705"/>
    </source>
</evidence>
<dbReference type="InterPro" id="IPR011635">
    <property type="entry name" value="CARDB"/>
</dbReference>
<gene>
    <name evidence="3" type="ORF">H6G97_28565</name>
</gene>
<dbReference type="SUPFAM" id="SSF48317">
    <property type="entry name" value="Acid phosphatase/Vanadium-dependent haloperoxidase"/>
    <property type="match status" value="1"/>
</dbReference>